<keyword evidence="2" id="KW-0233">DNA recombination</keyword>
<reference evidence="4 5" key="1">
    <citation type="submission" date="2016-10" db="EMBL/GenBank/DDBJ databases">
        <authorList>
            <person name="de Groot N.N."/>
        </authorList>
    </citation>
    <scope>NUCLEOTIDE SEQUENCE [LARGE SCALE GENOMIC DNA]</scope>
    <source>
        <strain evidence="4 5">DSM 25947</strain>
    </source>
</reference>
<dbReference type="InterPro" id="IPR050090">
    <property type="entry name" value="Tyrosine_recombinase_XerCD"/>
</dbReference>
<dbReference type="EMBL" id="FOHT01000002">
    <property type="protein sequence ID" value="SES84009.1"/>
    <property type="molecule type" value="Genomic_DNA"/>
</dbReference>
<dbReference type="AlphaFoldDB" id="A0A1H9ZQY1"/>
<dbReference type="GO" id="GO:0003677">
    <property type="term" value="F:DNA binding"/>
    <property type="evidence" value="ECO:0007669"/>
    <property type="project" value="UniProtKB-KW"/>
</dbReference>
<evidence type="ECO:0000259" key="3">
    <source>
        <dbReference type="Pfam" id="PF13102"/>
    </source>
</evidence>
<dbReference type="PANTHER" id="PTHR30349:SF64">
    <property type="entry name" value="PROPHAGE INTEGRASE INTD-RELATED"/>
    <property type="match status" value="1"/>
</dbReference>
<proteinExistence type="predicted"/>
<dbReference type="SUPFAM" id="SSF56349">
    <property type="entry name" value="DNA breaking-rejoining enzymes"/>
    <property type="match status" value="1"/>
</dbReference>
<dbReference type="InterPro" id="IPR013762">
    <property type="entry name" value="Integrase-like_cat_sf"/>
</dbReference>
<dbReference type="InterPro" id="IPR010998">
    <property type="entry name" value="Integrase_recombinase_N"/>
</dbReference>
<keyword evidence="1" id="KW-0238">DNA-binding</keyword>
<dbReference type="Proteomes" id="UP000181981">
    <property type="component" value="Unassembled WGS sequence"/>
</dbReference>
<dbReference type="RefSeq" id="WP_074780179.1">
    <property type="nucleotide sequence ID" value="NZ_FOHT01000002.1"/>
</dbReference>
<dbReference type="GO" id="GO:0006310">
    <property type="term" value="P:DNA recombination"/>
    <property type="evidence" value="ECO:0007669"/>
    <property type="project" value="UniProtKB-KW"/>
</dbReference>
<gene>
    <name evidence="4" type="ORF">SAMN05444285_102236</name>
</gene>
<protein>
    <submittedName>
        <fullName evidence="4">Site-specific recombinase XerD</fullName>
    </submittedName>
</protein>
<name>A0A1H9ZQY1_9BACT</name>
<dbReference type="GO" id="GO:0015074">
    <property type="term" value="P:DNA integration"/>
    <property type="evidence" value="ECO:0007669"/>
    <property type="project" value="InterPro"/>
</dbReference>
<dbReference type="Gene3D" id="1.10.150.130">
    <property type="match status" value="1"/>
</dbReference>
<evidence type="ECO:0000256" key="1">
    <source>
        <dbReference type="ARBA" id="ARBA00023125"/>
    </source>
</evidence>
<evidence type="ECO:0000256" key="2">
    <source>
        <dbReference type="ARBA" id="ARBA00023172"/>
    </source>
</evidence>
<dbReference type="Gene3D" id="1.10.443.10">
    <property type="entry name" value="Intergrase catalytic core"/>
    <property type="match status" value="1"/>
</dbReference>
<dbReference type="PANTHER" id="PTHR30349">
    <property type="entry name" value="PHAGE INTEGRASE-RELATED"/>
    <property type="match status" value="1"/>
</dbReference>
<feature type="domain" description="Phage integrase SAM-like" evidence="3">
    <location>
        <begin position="125"/>
        <end position="203"/>
    </location>
</feature>
<dbReference type="OrthoDB" id="1493636at2"/>
<organism evidence="4 5">
    <name type="scientific">Draconibacterium orientale</name>
    <dbReference type="NCBI Taxonomy" id="1168034"/>
    <lineage>
        <taxon>Bacteria</taxon>
        <taxon>Pseudomonadati</taxon>
        <taxon>Bacteroidota</taxon>
        <taxon>Bacteroidia</taxon>
        <taxon>Marinilabiliales</taxon>
        <taxon>Prolixibacteraceae</taxon>
        <taxon>Draconibacterium</taxon>
    </lineage>
</organism>
<dbReference type="InterPro" id="IPR011010">
    <property type="entry name" value="DNA_brk_join_enz"/>
</dbReference>
<evidence type="ECO:0000313" key="5">
    <source>
        <dbReference type="Proteomes" id="UP000181981"/>
    </source>
</evidence>
<dbReference type="InterPro" id="IPR025269">
    <property type="entry name" value="SAM-like_dom"/>
</dbReference>
<accession>A0A1H9ZQY1</accession>
<dbReference type="Pfam" id="PF13102">
    <property type="entry name" value="Phage_int_SAM_5"/>
    <property type="match status" value="1"/>
</dbReference>
<evidence type="ECO:0000313" key="4">
    <source>
        <dbReference type="EMBL" id="SES84009.1"/>
    </source>
</evidence>
<sequence>MATFKFLIQGKNNPTNIYVRLSLNKGKSIKRKTGYVINPSDWSTTGYPKQTDEDLKRFKNKLEQLKATLGTKLNEATGAGAEIDGTWLEHTIDEINNKKEKTDLDRLVNYCDYFIGSLPIKVQRNGKQGVSEITIKKYKTVKNKLSAFEAKQQKTFFVKDVNKKFRTDFIKYLQEDQKLSANTSGKYLKCVKTICLDARESEIETHPQLDKIKGFTEEKTFPYLSLDELDDIAKTPFTREALENAKDWLLIGCFIGQRVSDLLKLKSSNIQDMGGFKMIVLTQQKTGKEVAIPIHDKIKPILEKRNWSFPEPLSAVNFNLHIKDICKLAGIKEPIEGSKMICIDEEAEPKVYRKIKGVYPKWELVSSHICRRSFATNFYADTPTALLINITAHSTEKQFLEYIGKPAKDFSVQLAEYWQKEALKDKKEPHLTVMKEAN</sequence>